<dbReference type="PANTHER" id="PTHR33295">
    <property type="entry name" value="ATPASE"/>
    <property type="match status" value="1"/>
</dbReference>
<comment type="caution">
    <text evidence="2">The sequence shown here is derived from an EMBL/GenBank/DDBJ whole genome shotgun (WGS) entry which is preliminary data.</text>
</comment>
<name>A0AAE4SYW4_9EURY</name>
<dbReference type="SUPFAM" id="SSF52540">
    <property type="entry name" value="P-loop containing nucleoside triphosphate hydrolases"/>
    <property type="match status" value="1"/>
</dbReference>
<dbReference type="RefSeq" id="WP_315341942.1">
    <property type="nucleotide sequence ID" value="NZ_JAVDZE010000002.1"/>
</dbReference>
<dbReference type="InterPro" id="IPR027417">
    <property type="entry name" value="P-loop_NTPase"/>
</dbReference>
<dbReference type="PANTHER" id="PTHR33295:SF19">
    <property type="entry name" value="ARCHAEAL ATPASE"/>
    <property type="match status" value="1"/>
</dbReference>
<reference evidence="2 3" key="1">
    <citation type="submission" date="2023-08" db="EMBL/GenBank/DDBJ databases">
        <title>Draft genome sequence of Thermococcus waiotapuensis WT1T, a thermophilic sulphur-dependent archaeon from order Thermococcales.</title>
        <authorList>
            <person name="Manners S.H."/>
            <person name="Carere C.R."/>
            <person name="Dhami M.K."/>
            <person name="Dobson R.C.J."/>
            <person name="Stott M.B."/>
        </authorList>
    </citation>
    <scope>NUCLEOTIDE SEQUENCE [LARGE SCALE GENOMIC DNA]</scope>
    <source>
        <strain evidence="2 3">WT1</strain>
    </source>
</reference>
<keyword evidence="3" id="KW-1185">Reference proteome</keyword>
<proteinExistence type="predicted"/>
<dbReference type="AlphaFoldDB" id="A0AAE4SYW4"/>
<dbReference type="Proteomes" id="UP001245683">
    <property type="component" value="Unassembled WGS sequence"/>
</dbReference>
<gene>
    <name evidence="2" type="ORF">RBI02_06325</name>
</gene>
<dbReference type="EMBL" id="JAVDZE010000002">
    <property type="protein sequence ID" value="MDV3104154.1"/>
    <property type="molecule type" value="Genomic_DNA"/>
</dbReference>
<accession>A0AAE4SYW4</accession>
<evidence type="ECO:0000313" key="2">
    <source>
        <dbReference type="EMBL" id="MDV3104154.1"/>
    </source>
</evidence>
<protein>
    <submittedName>
        <fullName evidence="2">AAA family ATPase</fullName>
    </submittedName>
</protein>
<dbReference type="InterPro" id="IPR041682">
    <property type="entry name" value="AAA_14"/>
</dbReference>
<sequence length="147" mass="16483">MADQQDVLSEKLKSERVIERKLQGRILRNFKPTAHIITGPRRSGKSVLSAKLPGKALYVNFKDPAMAGFSINDYKRLLQAGYELLGEFDYIVLDEIQEVEGWEKMVSALREDYPTVVTGSNARLLSHEFSISKLHPAALLLRGVLGI</sequence>
<dbReference type="Pfam" id="PF13173">
    <property type="entry name" value="AAA_14"/>
    <property type="match status" value="1"/>
</dbReference>
<evidence type="ECO:0000259" key="1">
    <source>
        <dbReference type="Pfam" id="PF13173"/>
    </source>
</evidence>
<evidence type="ECO:0000313" key="3">
    <source>
        <dbReference type="Proteomes" id="UP001245683"/>
    </source>
</evidence>
<organism evidence="2 3">
    <name type="scientific">Thermococcus waiotapuensis</name>
    <dbReference type="NCBI Taxonomy" id="90909"/>
    <lineage>
        <taxon>Archaea</taxon>
        <taxon>Methanobacteriati</taxon>
        <taxon>Methanobacteriota</taxon>
        <taxon>Thermococci</taxon>
        <taxon>Thermococcales</taxon>
        <taxon>Thermococcaceae</taxon>
        <taxon>Thermococcus</taxon>
    </lineage>
</organism>
<feature type="domain" description="AAA" evidence="1">
    <location>
        <begin position="34"/>
        <end position="130"/>
    </location>
</feature>